<dbReference type="AlphaFoldDB" id="A7ZAM0"/>
<sequence length="85" mass="9727">MNISEELAAFGKLFIMKRYCKKEGVHLKSFSIFLLLSVICITIVFVIMNMLIGYPDVSNGALMMIVYIVVTLMIRLYSKKKADRT</sequence>
<evidence type="ECO:0000256" key="1">
    <source>
        <dbReference type="SAM" id="Phobius"/>
    </source>
</evidence>
<feature type="transmembrane region" description="Helical" evidence="1">
    <location>
        <begin position="32"/>
        <end position="54"/>
    </location>
</feature>
<keyword evidence="3" id="KW-1185">Reference proteome</keyword>
<dbReference type="HOGENOM" id="CLU_194282_0_0_9"/>
<keyword evidence="1" id="KW-0812">Transmembrane</keyword>
<keyword evidence="1" id="KW-1133">Transmembrane helix</keyword>
<reference evidence="2 3" key="1">
    <citation type="journal article" date="2007" name="Nat. Biotechnol.">
        <title>Comparative analysis of the complete genome sequence of the plant growth-promoting bacterium Bacillus amyloliquefaciens FZB42.</title>
        <authorList>
            <person name="Chen X.H."/>
            <person name="Koumoutsi A."/>
            <person name="Scholz R."/>
            <person name="Eisenreich A."/>
            <person name="Schneider K."/>
            <person name="Heinemeyer I."/>
            <person name="Morgenstern B."/>
            <person name="Voss B."/>
            <person name="Hess W.R."/>
            <person name="Reva O."/>
            <person name="Junge H."/>
            <person name="Voigt B."/>
            <person name="Jungblut P.R."/>
            <person name="Vater J."/>
            <person name="Sussmuth R."/>
            <person name="Liesegang H."/>
            <person name="Strittmatter A."/>
            <person name="Gottschalk G."/>
            <person name="Borriss R."/>
        </authorList>
    </citation>
    <scope>NUCLEOTIDE SEQUENCE [LARGE SCALE GENOMIC DNA]</scope>
    <source>
        <strain evidence="3">DSM 23117 / BGSC 10A6 / LMG 26770 / FZB42</strain>
    </source>
</reference>
<evidence type="ECO:0000313" key="3">
    <source>
        <dbReference type="Proteomes" id="UP000001120"/>
    </source>
</evidence>
<dbReference type="EMBL" id="CP000560">
    <property type="protein sequence ID" value="ABS76046.2"/>
    <property type="molecule type" value="Genomic_DNA"/>
</dbReference>
<name>A7ZAM0_BACVZ</name>
<dbReference type="KEGG" id="bay:RBAM_037170"/>
<keyword evidence="1" id="KW-0472">Membrane</keyword>
<organism evidence="2 3">
    <name type="scientific">Bacillus velezensis (strain DSM 23117 / BGSC 10A6 / LMG 26770 / FZB42)</name>
    <name type="common">Bacillus amyloliquefaciens subsp. plantarum</name>
    <dbReference type="NCBI Taxonomy" id="326423"/>
    <lineage>
        <taxon>Bacteria</taxon>
        <taxon>Bacillati</taxon>
        <taxon>Bacillota</taxon>
        <taxon>Bacilli</taxon>
        <taxon>Bacillales</taxon>
        <taxon>Bacillaceae</taxon>
        <taxon>Bacillus</taxon>
        <taxon>Bacillus amyloliquefaciens group</taxon>
    </lineage>
</organism>
<evidence type="ECO:0000313" key="2">
    <source>
        <dbReference type="EMBL" id="ABS76046.2"/>
    </source>
</evidence>
<proteinExistence type="predicted"/>
<gene>
    <name evidence="2" type="ordered locus">RBAM_037170</name>
</gene>
<feature type="transmembrane region" description="Helical" evidence="1">
    <location>
        <begin position="60"/>
        <end position="78"/>
    </location>
</feature>
<protein>
    <submittedName>
        <fullName evidence="2">Uncharacterized protein</fullName>
    </submittedName>
</protein>
<accession>A7ZAM0</accession>
<dbReference type="Proteomes" id="UP000001120">
    <property type="component" value="Chromosome"/>
</dbReference>